<evidence type="ECO:0000313" key="2">
    <source>
        <dbReference type="EMBL" id="KAK1439309.1"/>
    </source>
</evidence>
<dbReference type="Proteomes" id="UP001229421">
    <property type="component" value="Unassembled WGS sequence"/>
</dbReference>
<evidence type="ECO:0000256" key="1">
    <source>
        <dbReference type="SAM" id="Phobius"/>
    </source>
</evidence>
<dbReference type="AlphaFoldDB" id="A0AAD8PAY5"/>
<comment type="caution">
    <text evidence="2">The sequence shown here is derived from an EMBL/GenBank/DDBJ whole genome shotgun (WGS) entry which is preliminary data.</text>
</comment>
<keyword evidence="1" id="KW-0812">Transmembrane</keyword>
<feature type="transmembrane region" description="Helical" evidence="1">
    <location>
        <begin position="12"/>
        <end position="33"/>
    </location>
</feature>
<proteinExistence type="predicted"/>
<reference evidence="2" key="1">
    <citation type="journal article" date="2023" name="bioRxiv">
        <title>Improved chromosome-level genome assembly for marigold (Tagetes erecta).</title>
        <authorList>
            <person name="Jiang F."/>
            <person name="Yuan L."/>
            <person name="Wang S."/>
            <person name="Wang H."/>
            <person name="Xu D."/>
            <person name="Wang A."/>
            <person name="Fan W."/>
        </authorList>
    </citation>
    <scope>NUCLEOTIDE SEQUENCE</scope>
    <source>
        <strain evidence="2">WSJ</strain>
        <tissue evidence="2">Leaf</tissue>
    </source>
</reference>
<organism evidence="2 3">
    <name type="scientific">Tagetes erecta</name>
    <name type="common">African marigold</name>
    <dbReference type="NCBI Taxonomy" id="13708"/>
    <lineage>
        <taxon>Eukaryota</taxon>
        <taxon>Viridiplantae</taxon>
        <taxon>Streptophyta</taxon>
        <taxon>Embryophyta</taxon>
        <taxon>Tracheophyta</taxon>
        <taxon>Spermatophyta</taxon>
        <taxon>Magnoliopsida</taxon>
        <taxon>eudicotyledons</taxon>
        <taxon>Gunneridae</taxon>
        <taxon>Pentapetalae</taxon>
        <taxon>asterids</taxon>
        <taxon>campanulids</taxon>
        <taxon>Asterales</taxon>
        <taxon>Asteraceae</taxon>
        <taxon>Asteroideae</taxon>
        <taxon>Heliantheae alliance</taxon>
        <taxon>Tageteae</taxon>
        <taxon>Tagetes</taxon>
    </lineage>
</organism>
<keyword evidence="1" id="KW-1133">Transmembrane helix</keyword>
<sequence>MDLSRIMMMKCIHFFWTYFWFNIVILCCSSLKVTGSNVILRLCMLWISLDWSHKICDMLQFGNAERFVIRLVPKV</sequence>
<protein>
    <submittedName>
        <fullName evidence="2">Uncharacterized protein</fullName>
    </submittedName>
</protein>
<name>A0AAD8PAY5_TARER</name>
<dbReference type="EMBL" id="JAUHHV010000001">
    <property type="protein sequence ID" value="KAK1439309.1"/>
    <property type="molecule type" value="Genomic_DNA"/>
</dbReference>
<gene>
    <name evidence="2" type="ORF">QVD17_05125</name>
</gene>
<keyword evidence="3" id="KW-1185">Reference proteome</keyword>
<accession>A0AAD8PAY5</accession>
<keyword evidence="1" id="KW-0472">Membrane</keyword>
<evidence type="ECO:0000313" key="3">
    <source>
        <dbReference type="Proteomes" id="UP001229421"/>
    </source>
</evidence>